<accession>A0A6J4P6X2</accession>
<dbReference type="EMBL" id="CADCUU010000201">
    <property type="protein sequence ID" value="CAA9407965.1"/>
    <property type="molecule type" value="Genomic_DNA"/>
</dbReference>
<organism evidence="1">
    <name type="scientific">uncultured Rubellimicrobium sp</name>
    <dbReference type="NCBI Taxonomy" id="543078"/>
    <lineage>
        <taxon>Bacteria</taxon>
        <taxon>Pseudomonadati</taxon>
        <taxon>Pseudomonadota</taxon>
        <taxon>Alphaproteobacteria</taxon>
        <taxon>Rhodobacterales</taxon>
        <taxon>Roseobacteraceae</taxon>
        <taxon>Rubellimicrobium</taxon>
        <taxon>environmental samples</taxon>
    </lineage>
</organism>
<reference evidence="1" key="1">
    <citation type="submission" date="2020-02" db="EMBL/GenBank/DDBJ databases">
        <authorList>
            <person name="Meier V. D."/>
        </authorList>
    </citation>
    <scope>NUCLEOTIDE SEQUENCE</scope>
    <source>
        <strain evidence="1">AVDCRST_MAG15</strain>
    </source>
</reference>
<dbReference type="AlphaFoldDB" id="A0A6J4P6X2"/>
<gene>
    <name evidence="1" type="ORF">AVDCRST_MAG15-1428</name>
</gene>
<dbReference type="SUPFAM" id="SSF55920">
    <property type="entry name" value="Creatinase/aminopeptidase"/>
    <property type="match status" value="1"/>
</dbReference>
<name>A0A6J4P6X2_9RHOB</name>
<dbReference type="InterPro" id="IPR036005">
    <property type="entry name" value="Creatinase/aminopeptidase-like"/>
</dbReference>
<proteinExistence type="predicted"/>
<dbReference type="CDD" id="cd01066">
    <property type="entry name" value="APP_MetAP"/>
    <property type="match status" value="1"/>
</dbReference>
<dbReference type="Gene3D" id="3.90.230.10">
    <property type="entry name" value="Creatinase/methionine aminopeptidase superfamily"/>
    <property type="match status" value="1"/>
</dbReference>
<protein>
    <recommendedName>
        <fullName evidence="2">Xaa-Pro aminopeptidase</fullName>
    </recommendedName>
</protein>
<evidence type="ECO:0008006" key="2">
    <source>
        <dbReference type="Google" id="ProtNLM"/>
    </source>
</evidence>
<evidence type="ECO:0000313" key="1">
    <source>
        <dbReference type="EMBL" id="CAA9407965.1"/>
    </source>
</evidence>
<sequence length="453" mass="48877">MTKLQPVILPNFGVPLARPQIPGATLAARCDALYAKAGQTWLFVYADREHSANILFLSGFDPRFEEAALLLGPNGRRIVVTGNESESFTAISALPDLETLLCQSMSLMAQDRTRKPSLETVLREAGFKAGDTVGVIGWKYLEAEEWYDERPGFLVPHSMIVTLARIIGGFEGLSEATPLLMNPRDGLRSIVDADQIAAFEWASARASASVWSVLSKARPGQREIEAAANFTYAGEPLSAHTMFTSGDSQDPIHGLNSPGARVLAKGDGITTAVGYWGGLSSRAGLLDDDNDGFVQIAAAYWDGLVRWYDTADIGVTGGVLHDAVIDRLAEGGLRPALNPGHLVSYDEWSHSPIRPGSTDALRSGMVIQVDVIPTPMPPGAALNCEDAVAVADADLRTEIATKHPEVWARIEARRNFMRESLGVPLKESLLPLSNIPLVLPPLWLAHDRVLVNG</sequence>